<comment type="caution">
    <text evidence="1">The sequence shown here is derived from an EMBL/GenBank/DDBJ whole genome shotgun (WGS) entry which is preliminary data.</text>
</comment>
<dbReference type="AlphaFoldDB" id="A0AAN6SDV1"/>
<protein>
    <submittedName>
        <fullName evidence="1">Uncharacterized protein</fullName>
    </submittedName>
</protein>
<feature type="non-terminal residue" evidence="1">
    <location>
        <position position="1"/>
    </location>
</feature>
<name>A0AAN6SDV1_9PEZI</name>
<evidence type="ECO:0000313" key="1">
    <source>
        <dbReference type="EMBL" id="KAK3949548.1"/>
    </source>
</evidence>
<sequence length="72" mass="8690">FSIVFNYKDFIKDFKEKIKEFAELFIYNAVPVIPYRPLVATSQLPYRSYLNKARFVKLCSIYPVNMFHEFKL</sequence>
<reference evidence="1" key="2">
    <citation type="submission" date="2023-06" db="EMBL/GenBank/DDBJ databases">
        <authorList>
            <consortium name="Lawrence Berkeley National Laboratory"/>
            <person name="Mondo S.J."/>
            <person name="Hensen N."/>
            <person name="Bonometti L."/>
            <person name="Westerberg I."/>
            <person name="Brannstrom I.O."/>
            <person name="Guillou S."/>
            <person name="Cros-Aarteil S."/>
            <person name="Calhoun S."/>
            <person name="Haridas S."/>
            <person name="Kuo A."/>
            <person name="Pangilinan J."/>
            <person name="Riley R."/>
            <person name="Labutti K."/>
            <person name="Andreopoulos B."/>
            <person name="Lipzen A."/>
            <person name="Chen C."/>
            <person name="Yanf M."/>
            <person name="Daum C."/>
            <person name="Ng V."/>
            <person name="Clum A."/>
            <person name="Steindorff A."/>
            <person name="Ohm R."/>
            <person name="Martin F."/>
            <person name="Silar P."/>
            <person name="Natvig D."/>
            <person name="Lalanne C."/>
            <person name="Gautier V."/>
            <person name="Ament-Velasquez S.L."/>
            <person name="Kruys A."/>
            <person name="Hutchinson M.I."/>
            <person name="Powell A.J."/>
            <person name="Barry K."/>
            <person name="Miller A.N."/>
            <person name="Grigoriev I.V."/>
            <person name="Debuchy R."/>
            <person name="Gladieux P."/>
            <person name="Thoren M.H."/>
            <person name="Johannesson H."/>
        </authorList>
    </citation>
    <scope>NUCLEOTIDE SEQUENCE</scope>
    <source>
        <strain evidence="1">CBS 626.80</strain>
    </source>
</reference>
<dbReference type="Proteomes" id="UP001303222">
    <property type="component" value="Unassembled WGS sequence"/>
</dbReference>
<reference evidence="1" key="1">
    <citation type="journal article" date="2023" name="Mol. Phylogenet. Evol.">
        <title>Genome-scale phylogeny and comparative genomics of the fungal order Sordariales.</title>
        <authorList>
            <person name="Hensen N."/>
            <person name="Bonometti L."/>
            <person name="Westerberg I."/>
            <person name="Brannstrom I.O."/>
            <person name="Guillou S."/>
            <person name="Cros-Aarteil S."/>
            <person name="Calhoun S."/>
            <person name="Haridas S."/>
            <person name="Kuo A."/>
            <person name="Mondo S."/>
            <person name="Pangilinan J."/>
            <person name="Riley R."/>
            <person name="LaButti K."/>
            <person name="Andreopoulos B."/>
            <person name="Lipzen A."/>
            <person name="Chen C."/>
            <person name="Yan M."/>
            <person name="Daum C."/>
            <person name="Ng V."/>
            <person name="Clum A."/>
            <person name="Steindorff A."/>
            <person name="Ohm R.A."/>
            <person name="Martin F."/>
            <person name="Silar P."/>
            <person name="Natvig D.O."/>
            <person name="Lalanne C."/>
            <person name="Gautier V."/>
            <person name="Ament-Velasquez S.L."/>
            <person name="Kruys A."/>
            <person name="Hutchinson M.I."/>
            <person name="Powell A.J."/>
            <person name="Barry K."/>
            <person name="Miller A.N."/>
            <person name="Grigoriev I.V."/>
            <person name="Debuchy R."/>
            <person name="Gladieux P."/>
            <person name="Hiltunen Thoren M."/>
            <person name="Johannesson H."/>
        </authorList>
    </citation>
    <scope>NUCLEOTIDE SEQUENCE</scope>
    <source>
        <strain evidence="1">CBS 626.80</strain>
    </source>
</reference>
<dbReference type="EMBL" id="MU859209">
    <property type="protein sequence ID" value="KAK3949548.1"/>
    <property type="molecule type" value="Genomic_DNA"/>
</dbReference>
<accession>A0AAN6SDV1</accession>
<gene>
    <name evidence="1" type="ORF">QBC32DRAFT_219426</name>
</gene>
<organism evidence="1 2">
    <name type="scientific">Pseudoneurospora amorphoporcata</name>
    <dbReference type="NCBI Taxonomy" id="241081"/>
    <lineage>
        <taxon>Eukaryota</taxon>
        <taxon>Fungi</taxon>
        <taxon>Dikarya</taxon>
        <taxon>Ascomycota</taxon>
        <taxon>Pezizomycotina</taxon>
        <taxon>Sordariomycetes</taxon>
        <taxon>Sordariomycetidae</taxon>
        <taxon>Sordariales</taxon>
        <taxon>Sordariaceae</taxon>
        <taxon>Pseudoneurospora</taxon>
    </lineage>
</organism>
<proteinExistence type="predicted"/>
<keyword evidence="2" id="KW-1185">Reference proteome</keyword>
<evidence type="ECO:0000313" key="2">
    <source>
        <dbReference type="Proteomes" id="UP001303222"/>
    </source>
</evidence>